<evidence type="ECO:0000256" key="1">
    <source>
        <dbReference type="ARBA" id="ARBA00004370"/>
    </source>
</evidence>
<keyword evidence="2 12" id="KW-0812">Transmembrane</keyword>
<gene>
    <name evidence="14" type="primary">RNF133</name>
</gene>
<keyword evidence="7 12" id="KW-1133">Transmembrane helix</keyword>
<evidence type="ECO:0000313" key="14">
    <source>
        <dbReference type="Ensembl" id="ENSCPOP00000024921.1"/>
    </source>
</evidence>
<dbReference type="CDD" id="cd02122">
    <property type="entry name" value="PA_GRAIL_like"/>
    <property type="match status" value="1"/>
</dbReference>
<evidence type="ECO:0000256" key="10">
    <source>
        <dbReference type="PROSITE-ProRule" id="PRU00175"/>
    </source>
</evidence>
<protein>
    <submittedName>
        <fullName evidence="14">Ring finger protein 133</fullName>
    </submittedName>
</protein>
<evidence type="ECO:0000256" key="5">
    <source>
        <dbReference type="ARBA" id="ARBA00022771"/>
    </source>
</evidence>
<dbReference type="FunCoup" id="A0A286XHV5">
    <property type="interactions" value="31"/>
</dbReference>
<dbReference type="GO" id="GO:0061630">
    <property type="term" value="F:ubiquitin protein ligase activity"/>
    <property type="evidence" value="ECO:0007669"/>
    <property type="project" value="TreeGrafter"/>
</dbReference>
<keyword evidence="3" id="KW-0479">Metal-binding</keyword>
<sequence>MKLLEIGTGQNNTLSSWLLNISFLWLFSVNCAKANAGWAAYMNTSFHVGNRVLSVLGETEVFGRSFTLKRVTGVLVPPDGRTKNACNPNTTFSRSANSETWLALIEWGGCNFTQKIRVATEKGARGVIIYNLPGSGKQVFPMSHQPFQDIVVVMISNLKGMEIFTAMLTYFAFYYILALWFTRNQNRRWQQLATNLKIVFGQLQVRVLKEGDEELNPSGDSCIICFEPYKPNDTIRILICKHIFHKNCIDPWILSHGTCPVCKFDIFKAFGIQVNSEYKIESLQVLMANELPEILSPVEEATNNEVTPARIPDAEEHITSLDSDRKPNSIEEIAYPSP</sequence>
<dbReference type="Gene3D" id="3.30.40.10">
    <property type="entry name" value="Zinc/RING finger domain, C3HC4 (zinc finger)"/>
    <property type="match status" value="1"/>
</dbReference>
<dbReference type="PROSITE" id="PS50089">
    <property type="entry name" value="ZF_RING_2"/>
    <property type="match status" value="1"/>
</dbReference>
<keyword evidence="8 12" id="KW-0472">Membrane</keyword>
<dbReference type="GeneTree" id="ENSGT00940000163928"/>
<dbReference type="SMART" id="SM00184">
    <property type="entry name" value="RING"/>
    <property type="match status" value="1"/>
</dbReference>
<dbReference type="FunFam" id="3.50.30.30:FF:000003">
    <property type="entry name" value="E3 ubiquitin-protein ligase RNF128"/>
    <property type="match status" value="1"/>
</dbReference>
<keyword evidence="5 10" id="KW-0863">Zinc-finger</keyword>
<evidence type="ECO:0000259" key="13">
    <source>
        <dbReference type="PROSITE" id="PS50089"/>
    </source>
</evidence>
<proteinExistence type="predicted"/>
<evidence type="ECO:0000256" key="11">
    <source>
        <dbReference type="SAM" id="MobiDB-lite"/>
    </source>
</evidence>
<dbReference type="VEuPathDB" id="HostDB:ENSCPOG00000035136"/>
<dbReference type="GO" id="GO:0008270">
    <property type="term" value="F:zinc ion binding"/>
    <property type="evidence" value="ECO:0007669"/>
    <property type="project" value="UniProtKB-KW"/>
</dbReference>
<comment type="subcellular location">
    <subcellularLocation>
        <location evidence="1">Membrane</location>
    </subcellularLocation>
</comment>
<evidence type="ECO:0000313" key="15">
    <source>
        <dbReference type="Proteomes" id="UP000005447"/>
    </source>
</evidence>
<dbReference type="SUPFAM" id="SSF52025">
    <property type="entry name" value="PA domain"/>
    <property type="match status" value="1"/>
</dbReference>
<evidence type="ECO:0000256" key="3">
    <source>
        <dbReference type="ARBA" id="ARBA00022723"/>
    </source>
</evidence>
<evidence type="ECO:0000256" key="4">
    <source>
        <dbReference type="ARBA" id="ARBA00022729"/>
    </source>
</evidence>
<dbReference type="GO" id="GO:0005789">
    <property type="term" value="C:endoplasmic reticulum membrane"/>
    <property type="evidence" value="ECO:0007669"/>
    <property type="project" value="Ensembl"/>
</dbReference>
<evidence type="ECO:0000256" key="7">
    <source>
        <dbReference type="ARBA" id="ARBA00022989"/>
    </source>
</evidence>
<evidence type="ECO:0000256" key="2">
    <source>
        <dbReference type="ARBA" id="ARBA00022692"/>
    </source>
</evidence>
<dbReference type="InterPro" id="IPR001841">
    <property type="entry name" value="Znf_RING"/>
</dbReference>
<dbReference type="GO" id="GO:0051865">
    <property type="term" value="P:protein autoubiquitination"/>
    <property type="evidence" value="ECO:0007669"/>
    <property type="project" value="Ensembl"/>
</dbReference>
<dbReference type="PANTHER" id="PTHR45931:SF21">
    <property type="entry name" value="RING FINGER PROTEIN 130"/>
    <property type="match status" value="1"/>
</dbReference>
<dbReference type="PANTHER" id="PTHR45931">
    <property type="entry name" value="SI:CH211-59O9.10"/>
    <property type="match status" value="1"/>
</dbReference>
<reference evidence="14" key="2">
    <citation type="submission" date="2025-08" db="UniProtKB">
        <authorList>
            <consortium name="Ensembl"/>
        </authorList>
    </citation>
    <scope>IDENTIFICATION</scope>
    <source>
        <strain evidence="14">2N</strain>
    </source>
</reference>
<dbReference type="InParanoid" id="A0A286XHV5"/>
<feature type="region of interest" description="Disordered" evidence="11">
    <location>
        <begin position="314"/>
        <end position="338"/>
    </location>
</feature>
<dbReference type="AlphaFoldDB" id="A0A286XHV5"/>
<feature type="domain" description="RING-type" evidence="13">
    <location>
        <begin position="222"/>
        <end position="263"/>
    </location>
</feature>
<evidence type="ECO:0000256" key="8">
    <source>
        <dbReference type="ARBA" id="ARBA00023136"/>
    </source>
</evidence>
<dbReference type="Ensembl" id="ENSCPOT00000034567.1">
    <property type="protein sequence ID" value="ENSCPOP00000024921.1"/>
    <property type="gene ID" value="ENSCPOG00000035136.1"/>
</dbReference>
<name>A0A286XHV5_CAVPO</name>
<keyword evidence="9" id="KW-0325">Glycoprotein</keyword>
<dbReference type="InterPro" id="IPR013083">
    <property type="entry name" value="Znf_RING/FYVE/PHD"/>
</dbReference>
<keyword evidence="4" id="KW-0732">Signal</keyword>
<feature type="compositionally biased region" description="Basic and acidic residues" evidence="11">
    <location>
        <begin position="314"/>
        <end position="329"/>
    </location>
</feature>
<dbReference type="SUPFAM" id="SSF57850">
    <property type="entry name" value="RING/U-box"/>
    <property type="match status" value="1"/>
</dbReference>
<dbReference type="InterPro" id="IPR003137">
    <property type="entry name" value="PA_domain"/>
</dbReference>
<dbReference type="Gene3D" id="3.50.30.30">
    <property type="match status" value="1"/>
</dbReference>
<dbReference type="GO" id="GO:0045893">
    <property type="term" value="P:positive regulation of DNA-templated transcription"/>
    <property type="evidence" value="ECO:0007669"/>
    <property type="project" value="TreeGrafter"/>
</dbReference>
<organism evidence="14 15">
    <name type="scientific">Cavia porcellus</name>
    <name type="common">Guinea pig</name>
    <dbReference type="NCBI Taxonomy" id="10141"/>
    <lineage>
        <taxon>Eukaryota</taxon>
        <taxon>Metazoa</taxon>
        <taxon>Chordata</taxon>
        <taxon>Craniata</taxon>
        <taxon>Vertebrata</taxon>
        <taxon>Euteleostomi</taxon>
        <taxon>Mammalia</taxon>
        <taxon>Eutheria</taxon>
        <taxon>Euarchontoglires</taxon>
        <taxon>Glires</taxon>
        <taxon>Rodentia</taxon>
        <taxon>Hystricomorpha</taxon>
        <taxon>Caviidae</taxon>
        <taxon>Cavia</taxon>
    </lineage>
</organism>
<dbReference type="InterPro" id="IPR046450">
    <property type="entry name" value="PA_dom_sf"/>
</dbReference>
<dbReference type="Proteomes" id="UP000005447">
    <property type="component" value="Unassembled WGS sequence"/>
</dbReference>
<evidence type="ECO:0000256" key="9">
    <source>
        <dbReference type="ARBA" id="ARBA00023180"/>
    </source>
</evidence>
<dbReference type="Pfam" id="PF13639">
    <property type="entry name" value="zf-RING_2"/>
    <property type="match status" value="1"/>
</dbReference>
<dbReference type="Bgee" id="ENSCPOG00000035136">
    <property type="expression patterns" value="Expressed in testis and 1 other cell type or tissue"/>
</dbReference>
<dbReference type="FunFam" id="3.30.40.10:FF:000009">
    <property type="entry name" value="E3 ubiquitin-protein ligase RNF130"/>
    <property type="match status" value="1"/>
</dbReference>
<evidence type="ECO:0000256" key="12">
    <source>
        <dbReference type="SAM" id="Phobius"/>
    </source>
</evidence>
<evidence type="ECO:0000256" key="6">
    <source>
        <dbReference type="ARBA" id="ARBA00022833"/>
    </source>
</evidence>
<feature type="transmembrane region" description="Helical" evidence="12">
    <location>
        <begin position="163"/>
        <end position="182"/>
    </location>
</feature>
<dbReference type="eggNOG" id="KOG4628">
    <property type="taxonomic scope" value="Eukaryota"/>
</dbReference>
<keyword evidence="15" id="KW-1185">Reference proteome</keyword>
<dbReference type="Pfam" id="PF02225">
    <property type="entry name" value="PA"/>
    <property type="match status" value="1"/>
</dbReference>
<dbReference type="EMBL" id="AAKN02017398">
    <property type="status" value="NOT_ANNOTATED_CDS"/>
    <property type="molecule type" value="Genomic_DNA"/>
</dbReference>
<dbReference type="GO" id="GO:0005634">
    <property type="term" value="C:nucleus"/>
    <property type="evidence" value="ECO:0007669"/>
    <property type="project" value="TreeGrafter"/>
</dbReference>
<dbReference type="InterPro" id="IPR051834">
    <property type="entry name" value="RING_finger_E3_ligase"/>
</dbReference>
<dbReference type="OMA" id="YFIFYHI"/>
<dbReference type="STRING" id="10141.ENSCPOP00000024921"/>
<dbReference type="GO" id="GO:0006511">
    <property type="term" value="P:ubiquitin-dependent protein catabolic process"/>
    <property type="evidence" value="ECO:0007669"/>
    <property type="project" value="TreeGrafter"/>
</dbReference>
<reference evidence="15" key="1">
    <citation type="journal article" date="2011" name="Nature">
        <title>A high-resolution map of human evolutionary constraint using 29 mammals.</title>
        <authorList>
            <person name="Lindblad-Toh K."/>
            <person name="Garber M."/>
            <person name="Zuk O."/>
            <person name="Lin M.F."/>
            <person name="Parker B.J."/>
            <person name="Washietl S."/>
            <person name="Kheradpour P."/>
            <person name="Ernst J."/>
            <person name="Jordan G."/>
            <person name="Mauceli E."/>
            <person name="Ward L.D."/>
            <person name="Lowe C.B."/>
            <person name="Holloway A.K."/>
            <person name="Clamp M."/>
            <person name="Gnerre S."/>
            <person name="Alfoldi J."/>
            <person name="Beal K."/>
            <person name="Chang J."/>
            <person name="Clawson H."/>
            <person name="Cuff J."/>
            <person name="Di Palma F."/>
            <person name="Fitzgerald S."/>
            <person name="Flicek P."/>
            <person name="Guttman M."/>
            <person name="Hubisz M.J."/>
            <person name="Jaffe D.B."/>
            <person name="Jungreis I."/>
            <person name="Kent W.J."/>
            <person name="Kostka D."/>
            <person name="Lara M."/>
            <person name="Martins A.L."/>
            <person name="Massingham T."/>
            <person name="Moltke I."/>
            <person name="Raney B.J."/>
            <person name="Rasmussen M.D."/>
            <person name="Robinson J."/>
            <person name="Stark A."/>
            <person name="Vilella A.J."/>
            <person name="Wen J."/>
            <person name="Xie X."/>
            <person name="Zody M.C."/>
            <person name="Baldwin J."/>
            <person name="Bloom T."/>
            <person name="Chin C.W."/>
            <person name="Heiman D."/>
            <person name="Nicol R."/>
            <person name="Nusbaum C."/>
            <person name="Young S."/>
            <person name="Wilkinson J."/>
            <person name="Worley K.C."/>
            <person name="Kovar C.L."/>
            <person name="Muzny D.M."/>
            <person name="Gibbs R.A."/>
            <person name="Cree A."/>
            <person name="Dihn H.H."/>
            <person name="Fowler G."/>
            <person name="Jhangiani S."/>
            <person name="Joshi V."/>
            <person name="Lee S."/>
            <person name="Lewis L.R."/>
            <person name="Nazareth L.V."/>
            <person name="Okwuonu G."/>
            <person name="Santibanez J."/>
            <person name="Warren W.C."/>
            <person name="Mardis E.R."/>
            <person name="Weinstock G.M."/>
            <person name="Wilson R.K."/>
            <person name="Delehaunty K."/>
            <person name="Dooling D."/>
            <person name="Fronik C."/>
            <person name="Fulton L."/>
            <person name="Fulton B."/>
            <person name="Graves T."/>
            <person name="Minx P."/>
            <person name="Sodergren E."/>
            <person name="Birney E."/>
            <person name="Margulies E.H."/>
            <person name="Herrero J."/>
            <person name="Green E.D."/>
            <person name="Haussler D."/>
            <person name="Siepel A."/>
            <person name="Goldman N."/>
            <person name="Pollard K.S."/>
            <person name="Pedersen J.S."/>
            <person name="Lander E.S."/>
            <person name="Kellis M."/>
        </authorList>
    </citation>
    <scope>NUCLEOTIDE SEQUENCE [LARGE SCALE GENOMIC DNA]</scope>
    <source>
        <strain evidence="15">2N</strain>
    </source>
</reference>
<keyword evidence="6" id="KW-0862">Zinc</keyword>
<accession>A0A286XHV5</accession>
<reference evidence="14" key="3">
    <citation type="submission" date="2025-09" db="UniProtKB">
        <authorList>
            <consortium name="Ensembl"/>
        </authorList>
    </citation>
    <scope>IDENTIFICATION</scope>
    <source>
        <strain evidence="14">2N</strain>
    </source>
</reference>